<evidence type="ECO:0000313" key="5">
    <source>
        <dbReference type="EMBL" id="GMF15961.1"/>
    </source>
</evidence>
<dbReference type="Gene3D" id="1.25.40.20">
    <property type="entry name" value="Ankyrin repeat-containing domain"/>
    <property type="match status" value="2"/>
</dbReference>
<reference evidence="5" key="1">
    <citation type="submission" date="2023-04" db="EMBL/GenBank/DDBJ databases">
        <title>Phytophthora lilii NBRC 32176.</title>
        <authorList>
            <person name="Ichikawa N."/>
            <person name="Sato H."/>
            <person name="Tonouchi N."/>
        </authorList>
    </citation>
    <scope>NUCLEOTIDE SEQUENCE</scope>
    <source>
        <strain evidence="5">NBRC 32176</strain>
    </source>
</reference>
<dbReference type="GO" id="GO:0005737">
    <property type="term" value="C:cytoplasm"/>
    <property type="evidence" value="ECO:0007669"/>
    <property type="project" value="TreeGrafter"/>
</dbReference>
<dbReference type="PANTHER" id="PTHR24198">
    <property type="entry name" value="ANKYRIN REPEAT AND PROTEIN KINASE DOMAIN-CONTAINING PROTEIN"/>
    <property type="match status" value="1"/>
</dbReference>
<proteinExistence type="predicted"/>
<gene>
    <name evidence="5" type="ORF">Plil01_000559200</name>
</gene>
<feature type="repeat" description="ANK" evidence="3">
    <location>
        <begin position="102"/>
        <end position="134"/>
    </location>
</feature>
<name>A0A9W6TN15_9STRA</name>
<evidence type="ECO:0000256" key="3">
    <source>
        <dbReference type="PROSITE-ProRule" id="PRU00023"/>
    </source>
</evidence>
<dbReference type="InterPro" id="IPR036770">
    <property type="entry name" value="Ankyrin_rpt-contain_sf"/>
</dbReference>
<keyword evidence="1" id="KW-0677">Repeat</keyword>
<feature type="repeat" description="ANK" evidence="3">
    <location>
        <begin position="36"/>
        <end position="68"/>
    </location>
</feature>
<sequence>MGIFSPTITDYVRQNDLEGVRRRLELGDDVNERRSFQGTPLIEAARYNYVDVMELLIANGAGLELTNTNQLTALHIAIDAKKSDAAIRLAQHGADANMVECMGRTPLQLAIRRNLLEVASVLLAYGADMTIKSSDGSVARDFIRIGPNHELFEQLLDAYTDVEGAISARNPDAIAVCLRELMGNATAQISSIDAAIQLKHGGAVSTILELSLASNSLEGMLEQYKSIEVSIKNSIDVNWREVLVGLGEDYRLCLLEQLMQFGDPTLLKKLVESVTEANWIENVRLSNGWTLLHFATSLGNSALVQYLLVDCGCNPFKTFDDKTPRDLAVEIDSNSEISLMLLQHMKKRTFTDHSSLMMYTTDVTADELYKLVGQMTSVYDLRVIFILGFRVLSTVEMHSILTKAFDEVIGEKLVFDDRAAVFFKNGLQECRCQQLISEVELIEWDFKTTKVNMENSEWVWEIKRSLQEVECRVTAAENNTELLTTRFNTLRDARIQREQCKIKQRTRQRYVSLISSALILCGGSAIMELFGAAFDVWDPAKLLSCMSADHVTDFLADNTNKLLFKSSVEAVLVESAVDPHEFSMVLRDAVKLERGENTETDNAPPIPSEYEPENPLFPTKQSNTRFKTVVLAAIKRRRNSASNEVVTKANTQSPTPALKSSQASSVLSGLDSGMTEEELEVYPYHYAVRYSEGDFDIDEEDGDINQTLTLYVRSTESESSSSRWETVEAPALIYASYLGYVDIVKWFLKHTNVVKTEKAFLTIKRSRNSVNEVCLRTSASSA</sequence>
<evidence type="ECO:0000256" key="4">
    <source>
        <dbReference type="SAM" id="MobiDB-lite"/>
    </source>
</evidence>
<dbReference type="AlphaFoldDB" id="A0A9W6TN15"/>
<dbReference type="PROSITE" id="PS50297">
    <property type="entry name" value="ANK_REP_REGION"/>
    <property type="match status" value="1"/>
</dbReference>
<dbReference type="OrthoDB" id="158111at2759"/>
<dbReference type="Proteomes" id="UP001165083">
    <property type="component" value="Unassembled WGS sequence"/>
</dbReference>
<keyword evidence="2 3" id="KW-0040">ANK repeat</keyword>
<feature type="region of interest" description="Disordered" evidence="4">
    <location>
        <begin position="642"/>
        <end position="664"/>
    </location>
</feature>
<evidence type="ECO:0000313" key="6">
    <source>
        <dbReference type="Proteomes" id="UP001165083"/>
    </source>
</evidence>
<accession>A0A9W6TN15</accession>
<comment type="caution">
    <text evidence="5">The sequence shown here is derived from an EMBL/GenBank/DDBJ whole genome shotgun (WGS) entry which is preliminary data.</text>
</comment>
<dbReference type="SUPFAM" id="SSF48403">
    <property type="entry name" value="Ankyrin repeat"/>
    <property type="match status" value="1"/>
</dbReference>
<dbReference type="Pfam" id="PF00023">
    <property type="entry name" value="Ank"/>
    <property type="match status" value="1"/>
</dbReference>
<keyword evidence="6" id="KW-1185">Reference proteome</keyword>
<dbReference type="PROSITE" id="PS50088">
    <property type="entry name" value="ANK_REPEAT"/>
    <property type="match status" value="2"/>
</dbReference>
<dbReference type="Pfam" id="PF12796">
    <property type="entry name" value="Ank_2"/>
    <property type="match status" value="1"/>
</dbReference>
<evidence type="ECO:0000256" key="1">
    <source>
        <dbReference type="ARBA" id="ARBA00022737"/>
    </source>
</evidence>
<organism evidence="5 6">
    <name type="scientific">Phytophthora lilii</name>
    <dbReference type="NCBI Taxonomy" id="2077276"/>
    <lineage>
        <taxon>Eukaryota</taxon>
        <taxon>Sar</taxon>
        <taxon>Stramenopiles</taxon>
        <taxon>Oomycota</taxon>
        <taxon>Peronosporomycetes</taxon>
        <taxon>Peronosporales</taxon>
        <taxon>Peronosporaceae</taxon>
        <taxon>Phytophthora</taxon>
    </lineage>
</organism>
<evidence type="ECO:0000256" key="2">
    <source>
        <dbReference type="ARBA" id="ARBA00023043"/>
    </source>
</evidence>
<dbReference type="PANTHER" id="PTHR24198:SF165">
    <property type="entry name" value="ANKYRIN REPEAT-CONTAINING PROTEIN-RELATED"/>
    <property type="match status" value="1"/>
</dbReference>
<dbReference type="EMBL" id="BSXW01000236">
    <property type="protein sequence ID" value="GMF15961.1"/>
    <property type="molecule type" value="Genomic_DNA"/>
</dbReference>
<protein>
    <submittedName>
        <fullName evidence="5">Unnamed protein product</fullName>
    </submittedName>
</protein>
<dbReference type="InterPro" id="IPR002110">
    <property type="entry name" value="Ankyrin_rpt"/>
</dbReference>
<dbReference type="SMART" id="SM00248">
    <property type="entry name" value="ANK"/>
    <property type="match status" value="6"/>
</dbReference>